<proteinExistence type="predicted"/>
<keyword evidence="1" id="KW-1133">Transmembrane helix</keyword>
<sequence length="64" mass="7420">MFHLRMAGAERHRIIVPWSAMALRHDEPGWIDTRDRITVALICCGLLSAFLVDMAILYFSMFRP</sequence>
<accession>A0A7W4K6R7</accession>
<dbReference type="AlphaFoldDB" id="A0A7W4K6R7"/>
<evidence type="ECO:0000256" key="1">
    <source>
        <dbReference type="SAM" id="Phobius"/>
    </source>
</evidence>
<feature type="transmembrane region" description="Helical" evidence="1">
    <location>
        <begin position="37"/>
        <end position="59"/>
    </location>
</feature>
<gene>
    <name evidence="2" type="ORF">HLH28_07230</name>
</gene>
<dbReference type="EMBL" id="JABEQM010000004">
    <property type="protein sequence ID" value="MBB2201376.1"/>
    <property type="molecule type" value="Genomic_DNA"/>
</dbReference>
<comment type="caution">
    <text evidence="2">The sequence shown here is derived from an EMBL/GenBank/DDBJ whole genome shotgun (WGS) entry which is preliminary data.</text>
</comment>
<keyword evidence="1" id="KW-0812">Transmembrane</keyword>
<dbReference type="Proteomes" id="UP000578030">
    <property type="component" value="Unassembled WGS sequence"/>
</dbReference>
<keyword evidence="3" id="KW-1185">Reference proteome</keyword>
<protein>
    <submittedName>
        <fullName evidence="2">Uncharacterized protein</fullName>
    </submittedName>
</protein>
<evidence type="ECO:0000313" key="3">
    <source>
        <dbReference type="Proteomes" id="UP000578030"/>
    </source>
</evidence>
<reference evidence="2 3" key="1">
    <citation type="submission" date="2020-04" db="EMBL/GenBank/DDBJ databases">
        <title>Description of novel Gluconacetobacter.</title>
        <authorList>
            <person name="Sombolestani A."/>
        </authorList>
    </citation>
    <scope>NUCLEOTIDE SEQUENCE [LARGE SCALE GENOMIC DNA]</scope>
    <source>
        <strain evidence="2 3">LMG 27802</strain>
    </source>
</reference>
<evidence type="ECO:0000313" key="2">
    <source>
        <dbReference type="EMBL" id="MBB2201376.1"/>
    </source>
</evidence>
<dbReference type="RefSeq" id="WP_182956731.1">
    <property type="nucleotide sequence ID" value="NZ_JABEQM010000004.1"/>
</dbReference>
<name>A0A7W4K6R7_9PROT</name>
<keyword evidence="1" id="KW-0472">Membrane</keyword>
<organism evidence="2 3">
    <name type="scientific">Gluconacetobacter tumulisoli</name>
    <dbReference type="NCBI Taxonomy" id="1286189"/>
    <lineage>
        <taxon>Bacteria</taxon>
        <taxon>Pseudomonadati</taxon>
        <taxon>Pseudomonadota</taxon>
        <taxon>Alphaproteobacteria</taxon>
        <taxon>Acetobacterales</taxon>
        <taxon>Acetobacteraceae</taxon>
        <taxon>Gluconacetobacter</taxon>
    </lineage>
</organism>